<feature type="domain" description="AB hydrolase-1" evidence="2">
    <location>
        <begin position="26"/>
        <end position="261"/>
    </location>
</feature>
<comment type="caution">
    <text evidence="3">The sequence shown here is derived from an EMBL/GenBank/DDBJ whole genome shotgun (WGS) entry which is preliminary data.</text>
</comment>
<dbReference type="PRINTS" id="PR00412">
    <property type="entry name" value="EPOXHYDRLASE"/>
</dbReference>
<dbReference type="GO" id="GO:0016020">
    <property type="term" value="C:membrane"/>
    <property type="evidence" value="ECO:0007669"/>
    <property type="project" value="TreeGrafter"/>
</dbReference>
<evidence type="ECO:0000313" key="4">
    <source>
        <dbReference type="Proteomes" id="UP000646579"/>
    </source>
</evidence>
<accession>A0A918VRA8</accession>
<protein>
    <submittedName>
        <fullName evidence="3">Alpha/beta hydrolase</fullName>
    </submittedName>
</protein>
<dbReference type="InterPro" id="IPR000639">
    <property type="entry name" value="Epox_hydrolase-like"/>
</dbReference>
<dbReference type="GO" id="GO:0016787">
    <property type="term" value="F:hydrolase activity"/>
    <property type="evidence" value="ECO:0007669"/>
    <property type="project" value="UniProtKB-KW"/>
</dbReference>
<reference evidence="3" key="2">
    <citation type="submission" date="2020-09" db="EMBL/GenBank/DDBJ databases">
        <authorList>
            <person name="Sun Q."/>
            <person name="Kim S."/>
        </authorList>
    </citation>
    <scope>NUCLEOTIDE SEQUENCE</scope>
    <source>
        <strain evidence="3">KCTC 32437</strain>
    </source>
</reference>
<dbReference type="PANTHER" id="PTHR43798:SF31">
    <property type="entry name" value="AB HYDROLASE SUPERFAMILY PROTEIN YCLE"/>
    <property type="match status" value="1"/>
</dbReference>
<dbReference type="EMBL" id="BMZE01000001">
    <property type="protein sequence ID" value="GHA15987.1"/>
    <property type="molecule type" value="Genomic_DNA"/>
</dbReference>
<dbReference type="Pfam" id="PF12697">
    <property type="entry name" value="Abhydrolase_6"/>
    <property type="match status" value="1"/>
</dbReference>
<dbReference type="AlphaFoldDB" id="A0A918VRA8"/>
<dbReference type="PRINTS" id="PR00111">
    <property type="entry name" value="ABHYDROLASE"/>
</dbReference>
<proteinExistence type="predicted"/>
<dbReference type="Proteomes" id="UP000646579">
    <property type="component" value="Unassembled WGS sequence"/>
</dbReference>
<evidence type="ECO:0000256" key="1">
    <source>
        <dbReference type="ARBA" id="ARBA00022801"/>
    </source>
</evidence>
<dbReference type="InterPro" id="IPR050266">
    <property type="entry name" value="AB_hydrolase_sf"/>
</dbReference>
<dbReference type="Gene3D" id="3.40.50.1820">
    <property type="entry name" value="alpha/beta hydrolase"/>
    <property type="match status" value="1"/>
</dbReference>
<keyword evidence="4" id="KW-1185">Reference proteome</keyword>
<evidence type="ECO:0000313" key="3">
    <source>
        <dbReference type="EMBL" id="GHA15987.1"/>
    </source>
</evidence>
<gene>
    <name evidence="3" type="ORF">GCM10007989_08670</name>
</gene>
<evidence type="ECO:0000259" key="2">
    <source>
        <dbReference type="Pfam" id="PF12697"/>
    </source>
</evidence>
<dbReference type="PANTHER" id="PTHR43798">
    <property type="entry name" value="MONOACYLGLYCEROL LIPASE"/>
    <property type="match status" value="1"/>
</dbReference>
<reference evidence="3" key="1">
    <citation type="journal article" date="2014" name="Int. J. Syst. Evol. Microbiol.">
        <title>Complete genome sequence of Corynebacterium casei LMG S-19264T (=DSM 44701T), isolated from a smear-ripened cheese.</title>
        <authorList>
            <consortium name="US DOE Joint Genome Institute (JGI-PGF)"/>
            <person name="Walter F."/>
            <person name="Albersmeier A."/>
            <person name="Kalinowski J."/>
            <person name="Ruckert C."/>
        </authorList>
    </citation>
    <scope>NUCLEOTIDE SEQUENCE</scope>
    <source>
        <strain evidence="3">KCTC 32437</strain>
    </source>
</reference>
<dbReference type="InterPro" id="IPR000073">
    <property type="entry name" value="AB_hydrolase_1"/>
</dbReference>
<dbReference type="RefSeq" id="WP_189423738.1">
    <property type="nucleotide sequence ID" value="NZ_BMZE01000001.1"/>
</dbReference>
<keyword evidence="1 3" id="KW-0378">Hydrolase</keyword>
<dbReference type="SUPFAM" id="SSF53474">
    <property type="entry name" value="alpha/beta-Hydrolases"/>
    <property type="match status" value="1"/>
</dbReference>
<name>A0A918VRA8_9HYPH</name>
<organism evidence="3 4">
    <name type="scientific">Devosia pacifica</name>
    <dbReference type="NCBI Taxonomy" id="1335967"/>
    <lineage>
        <taxon>Bacteria</taxon>
        <taxon>Pseudomonadati</taxon>
        <taxon>Pseudomonadota</taxon>
        <taxon>Alphaproteobacteria</taxon>
        <taxon>Hyphomicrobiales</taxon>
        <taxon>Devosiaceae</taxon>
        <taxon>Devosia</taxon>
    </lineage>
</organism>
<sequence length="277" mass="29952">MALAEFSEWIGDARFGGFEGGEGLPVVFLHAGVADHRMWRDAMEMVVAAGYRAFAYDRRGFGLTESPDEPFSHIDDLEAVLDARGIQAAVLVGASMGGALALDFALENPERIAGLVLVGTALSGADEPDLPDEILPLIEAMDIADERGDRDMQIKVAAHAWLDGPLSRNGRVEGPARVLFEEMNAAIYAKPQLSEEIEAESIVDDLEEITAPTLLVVGELDFPHIIARHDDLSDVLENTFATIVEGTAHLPPLERPAVFNRLLQEFLEAITGQAPDA</sequence>
<dbReference type="InterPro" id="IPR029058">
    <property type="entry name" value="AB_hydrolase_fold"/>
</dbReference>